<evidence type="ECO:0000256" key="1">
    <source>
        <dbReference type="ARBA" id="ARBA00004613"/>
    </source>
</evidence>
<dbReference type="SMART" id="SM00026">
    <property type="entry name" value="EPEND"/>
    <property type="match status" value="1"/>
</dbReference>
<keyword evidence="3" id="KW-0964">Secreted</keyword>
<gene>
    <name evidence="9" type="ORF">ACEWY4_008969</name>
</gene>
<evidence type="ECO:0000256" key="8">
    <source>
        <dbReference type="SAM" id="SignalP"/>
    </source>
</evidence>
<evidence type="ECO:0000313" key="9">
    <source>
        <dbReference type="EMBL" id="KAL2094250.1"/>
    </source>
</evidence>
<protein>
    <recommendedName>
        <fullName evidence="11">Ependymin</fullName>
    </recommendedName>
</protein>
<evidence type="ECO:0008006" key="11">
    <source>
        <dbReference type="Google" id="ProtNLM"/>
    </source>
</evidence>
<reference evidence="9 10" key="1">
    <citation type="submission" date="2024-09" db="EMBL/GenBank/DDBJ databases">
        <title>A chromosome-level genome assembly of Gray's grenadier anchovy, Coilia grayii.</title>
        <authorList>
            <person name="Fu Z."/>
        </authorList>
    </citation>
    <scope>NUCLEOTIDE SEQUENCE [LARGE SCALE GENOMIC DNA]</scope>
    <source>
        <strain evidence="9">G4</strain>
        <tissue evidence="9">Muscle</tissue>
    </source>
</reference>
<dbReference type="PRINTS" id="PR00317">
    <property type="entry name" value="EPENDYMIN"/>
</dbReference>
<evidence type="ECO:0000256" key="2">
    <source>
        <dbReference type="ARBA" id="ARBA00010771"/>
    </source>
</evidence>
<proteinExistence type="inferred from homology"/>
<comment type="function">
    <text evidence="7">May play a role in neural plasticity. May be involved during axon regeneration.</text>
</comment>
<keyword evidence="5" id="KW-0106">Calcium</keyword>
<keyword evidence="6" id="KW-0325">Glycoprotein</keyword>
<evidence type="ECO:0000256" key="5">
    <source>
        <dbReference type="ARBA" id="ARBA00022837"/>
    </source>
</evidence>
<organism evidence="9 10">
    <name type="scientific">Coilia grayii</name>
    <name type="common">Gray's grenadier anchovy</name>
    <dbReference type="NCBI Taxonomy" id="363190"/>
    <lineage>
        <taxon>Eukaryota</taxon>
        <taxon>Metazoa</taxon>
        <taxon>Chordata</taxon>
        <taxon>Craniata</taxon>
        <taxon>Vertebrata</taxon>
        <taxon>Euteleostomi</taxon>
        <taxon>Actinopterygii</taxon>
        <taxon>Neopterygii</taxon>
        <taxon>Teleostei</taxon>
        <taxon>Clupei</taxon>
        <taxon>Clupeiformes</taxon>
        <taxon>Clupeoidei</taxon>
        <taxon>Engraulidae</taxon>
        <taxon>Coilinae</taxon>
        <taxon>Coilia</taxon>
    </lineage>
</organism>
<comment type="caution">
    <text evidence="9">The sequence shown here is derived from an EMBL/GenBank/DDBJ whole genome shotgun (WGS) entry which is preliminary data.</text>
</comment>
<dbReference type="InterPro" id="IPR018224">
    <property type="entry name" value="Ependymin_CS"/>
</dbReference>
<accession>A0ABD1K533</accession>
<evidence type="ECO:0000256" key="7">
    <source>
        <dbReference type="ARBA" id="ARBA00025568"/>
    </source>
</evidence>
<evidence type="ECO:0000313" key="10">
    <source>
        <dbReference type="Proteomes" id="UP001591681"/>
    </source>
</evidence>
<keyword evidence="10" id="KW-1185">Reference proteome</keyword>
<feature type="signal peptide" evidence="8">
    <location>
        <begin position="1"/>
        <end position="20"/>
    </location>
</feature>
<sequence length="212" mass="23758">MRLSGFLFLAICAVCEVVLADQHQPCRGPSQLHGTLWVTASKGAPTSVGEFNYDAKTKKLHFKDDELHVNKTDHLEMLIFFEEGIFYDIDSHNLSCHKKSLQNNYHILEIPANATHVTEGYLGSEFIGDQGVRMRKWKKKIPELNGVVTVATTSCGCLTLSGSLFTEADDVLLFHFLDVETEVKNPKVFVPPSYCDGVTLEDETDTFFGLFH</sequence>
<keyword evidence="4 8" id="KW-0732">Signal</keyword>
<dbReference type="InterPro" id="IPR001299">
    <property type="entry name" value="Ependymin"/>
</dbReference>
<evidence type="ECO:0000256" key="3">
    <source>
        <dbReference type="ARBA" id="ARBA00022525"/>
    </source>
</evidence>
<evidence type="ECO:0000256" key="4">
    <source>
        <dbReference type="ARBA" id="ARBA00022729"/>
    </source>
</evidence>
<dbReference type="Proteomes" id="UP001591681">
    <property type="component" value="Unassembled WGS sequence"/>
</dbReference>
<dbReference type="PANTHER" id="PTHR10697:SF5">
    <property type="entry name" value="EPENDYMIN-RELATED"/>
    <property type="match status" value="1"/>
</dbReference>
<evidence type="ECO:0000256" key="6">
    <source>
        <dbReference type="ARBA" id="ARBA00023180"/>
    </source>
</evidence>
<dbReference type="Pfam" id="PF00811">
    <property type="entry name" value="Ependymin"/>
    <property type="match status" value="1"/>
</dbReference>
<name>A0ABD1K533_9TELE</name>
<dbReference type="PANTHER" id="PTHR10697">
    <property type="entry name" value="MAMMALIAN EPENDYMIN-RELATED PROTEIN 1"/>
    <property type="match status" value="1"/>
</dbReference>
<feature type="chain" id="PRO_5044793397" description="Ependymin" evidence="8">
    <location>
        <begin position="21"/>
        <end position="212"/>
    </location>
</feature>
<dbReference type="AlphaFoldDB" id="A0ABD1K533"/>
<dbReference type="PROSITE" id="PS00899">
    <property type="entry name" value="EPENDYMIN_2"/>
    <property type="match status" value="1"/>
</dbReference>
<comment type="subcellular location">
    <subcellularLocation>
        <location evidence="1">Secreted</location>
    </subcellularLocation>
</comment>
<comment type="similarity">
    <text evidence="2">Belongs to the ependymin family.</text>
</comment>
<dbReference type="EMBL" id="JBHFQA010000008">
    <property type="protein sequence ID" value="KAL2094250.1"/>
    <property type="molecule type" value="Genomic_DNA"/>
</dbReference>
<dbReference type="GO" id="GO:0005576">
    <property type="term" value="C:extracellular region"/>
    <property type="evidence" value="ECO:0007669"/>
    <property type="project" value="UniProtKB-SubCell"/>
</dbReference>